<sequence length="705" mass="80237">MPYSLQAAKLIPRFRPNRSRRALIPQAGDVLSSTSTDLSSRQLLLPSGSVTTCDPASDFLREDPSLNAMIEATRGQIEAIELFSASMLRNPFNTADSLAKVKEAALRQDPRRTYLQVTALERSLLASSNVDSQWGGQLIRRTLNQQLNSAYAQFHGKYPDEPAAALSVVTQEEMAAIIDHVYEEYTQSGVAGEWIHSVDKAIPPDINDWLLFDDRTKFNEKAVYHRVYRSPTCMRIIGPPNNDDLPLTMRLGTPAKAFLELMTFRSGPLRNGAHMEPWMRFMPGKVFELVRNHVTRFWRQYADYRNKRVKIHMTAMRKELPHFLAIINIKLWSLALVQELEKAQLRQRKIDCNGRRSAYEALVQYSGAELISEALVKEAFALHNYNDMQLEAPRDQKESTREFKKVRIADPSKRWVLDNIATRRIPAEGDDDDFLLPYLVDWETAKLGSRARPLPNRPMKGWLHSLGDVTSYAITHEFVTALAGYCLQYNSNVLVVGPDSTRLCYFLTEYITAQVPESQVKLIAIEILSEETTTDKHRPWGKSKGNEEQEKSMVEPVTSFPKHLDYRPALCPYTGRLKWPPPLRATLNDFYNHFSPQTAVVTSLDDGVDEITPKLRTMGCLKRYLVLGPRSSGSAYHTWGILPLGCPERRISPVHYDGWEIAGDLGKVSRHILHPYMARNQFGEVDPGLLWALSSAATLFRRRHR</sequence>
<evidence type="ECO:0000256" key="1">
    <source>
        <dbReference type="SAM" id="MobiDB-lite"/>
    </source>
</evidence>
<gene>
    <name evidence="2" type="ORF">Pmar_PMAR024479</name>
</gene>
<name>C5LT33_PERM5</name>
<dbReference type="OMA" id="SAYHTWG"/>
<dbReference type="RefSeq" id="XP_002767283.1">
    <property type="nucleotide sequence ID" value="XM_002767237.1"/>
</dbReference>
<dbReference type="EMBL" id="GG685288">
    <property type="protein sequence ID" value="EER00001.1"/>
    <property type="molecule type" value="Genomic_DNA"/>
</dbReference>
<proteinExistence type="predicted"/>
<dbReference type="InParanoid" id="C5LT33"/>
<dbReference type="GeneID" id="9049698"/>
<accession>C5LT33</accession>
<dbReference type="AlphaFoldDB" id="C5LT33"/>
<dbReference type="Proteomes" id="UP000007800">
    <property type="component" value="Unassembled WGS sequence"/>
</dbReference>
<feature type="compositionally biased region" description="Basic and acidic residues" evidence="1">
    <location>
        <begin position="535"/>
        <end position="553"/>
    </location>
</feature>
<feature type="region of interest" description="Disordered" evidence="1">
    <location>
        <begin position="535"/>
        <end position="554"/>
    </location>
</feature>
<protein>
    <submittedName>
        <fullName evidence="2">Uncharacterized protein</fullName>
    </submittedName>
</protein>
<organism evidence="3">
    <name type="scientific">Perkinsus marinus (strain ATCC 50983 / TXsc)</name>
    <dbReference type="NCBI Taxonomy" id="423536"/>
    <lineage>
        <taxon>Eukaryota</taxon>
        <taxon>Sar</taxon>
        <taxon>Alveolata</taxon>
        <taxon>Perkinsozoa</taxon>
        <taxon>Perkinsea</taxon>
        <taxon>Perkinsida</taxon>
        <taxon>Perkinsidae</taxon>
        <taxon>Perkinsus</taxon>
    </lineage>
</organism>
<dbReference type="OrthoDB" id="427263at2759"/>
<keyword evidence="3" id="KW-1185">Reference proteome</keyword>
<evidence type="ECO:0000313" key="3">
    <source>
        <dbReference type="Proteomes" id="UP000007800"/>
    </source>
</evidence>
<evidence type="ECO:0000313" key="2">
    <source>
        <dbReference type="EMBL" id="EER00001.1"/>
    </source>
</evidence>
<reference evidence="2 3" key="1">
    <citation type="submission" date="2008-07" db="EMBL/GenBank/DDBJ databases">
        <authorList>
            <person name="El-Sayed N."/>
            <person name="Caler E."/>
            <person name="Inman J."/>
            <person name="Amedeo P."/>
            <person name="Hass B."/>
            <person name="Wortman J."/>
        </authorList>
    </citation>
    <scope>NUCLEOTIDE SEQUENCE [LARGE SCALE GENOMIC DNA]</scope>
    <source>
        <strain evidence="3">ATCC 50983 / TXsc</strain>
    </source>
</reference>